<proteinExistence type="predicted"/>
<dbReference type="Gene3D" id="3.20.20.190">
    <property type="entry name" value="Phosphatidylinositol (PI) phosphodiesterase"/>
    <property type="match status" value="1"/>
</dbReference>
<dbReference type="EMBL" id="JBHUGA010000006">
    <property type="protein sequence ID" value="MFD1845456.1"/>
    <property type="molecule type" value="Genomic_DNA"/>
</dbReference>
<evidence type="ECO:0000313" key="2">
    <source>
        <dbReference type="EMBL" id="MFD1845456.1"/>
    </source>
</evidence>
<accession>A0ABW4Q5R8</accession>
<dbReference type="RefSeq" id="WP_343877669.1">
    <property type="nucleotide sequence ID" value="NZ_BAAAIJ010000007.1"/>
</dbReference>
<dbReference type="Pfam" id="PF03009">
    <property type="entry name" value="GDPD"/>
    <property type="match status" value="1"/>
</dbReference>
<dbReference type="PROSITE" id="PS51704">
    <property type="entry name" value="GP_PDE"/>
    <property type="match status" value="1"/>
</dbReference>
<dbReference type="Proteomes" id="UP001597307">
    <property type="component" value="Unassembled WGS sequence"/>
</dbReference>
<organism evidence="2 3">
    <name type="scientific">Arthrobacter flavus</name>
    <dbReference type="NCBI Taxonomy" id="95172"/>
    <lineage>
        <taxon>Bacteria</taxon>
        <taxon>Bacillati</taxon>
        <taxon>Actinomycetota</taxon>
        <taxon>Actinomycetes</taxon>
        <taxon>Micrococcales</taxon>
        <taxon>Micrococcaceae</taxon>
        <taxon>Arthrobacter</taxon>
    </lineage>
</organism>
<dbReference type="PANTHER" id="PTHR43805">
    <property type="entry name" value="GLYCEROPHOSPHORYL DIESTER PHOSPHODIESTERASE"/>
    <property type="match status" value="1"/>
</dbReference>
<dbReference type="InterPro" id="IPR017946">
    <property type="entry name" value="PLC-like_Pdiesterase_TIM-brl"/>
</dbReference>
<comment type="caution">
    <text evidence="2">The sequence shown here is derived from an EMBL/GenBank/DDBJ whole genome shotgun (WGS) entry which is preliminary data.</text>
</comment>
<reference evidence="3" key="1">
    <citation type="journal article" date="2019" name="Int. J. Syst. Evol. Microbiol.">
        <title>The Global Catalogue of Microorganisms (GCM) 10K type strain sequencing project: providing services to taxonomists for standard genome sequencing and annotation.</title>
        <authorList>
            <consortium name="The Broad Institute Genomics Platform"/>
            <consortium name="The Broad Institute Genome Sequencing Center for Infectious Disease"/>
            <person name="Wu L."/>
            <person name="Ma J."/>
        </authorList>
    </citation>
    <scope>NUCLEOTIDE SEQUENCE [LARGE SCALE GENOMIC DNA]</scope>
    <source>
        <strain evidence="3">JCM 11496</strain>
    </source>
</reference>
<dbReference type="SUPFAM" id="SSF51695">
    <property type="entry name" value="PLC-like phosphodiesterases"/>
    <property type="match status" value="1"/>
</dbReference>
<evidence type="ECO:0000313" key="3">
    <source>
        <dbReference type="Proteomes" id="UP001597307"/>
    </source>
</evidence>
<evidence type="ECO:0000259" key="1">
    <source>
        <dbReference type="PROSITE" id="PS51704"/>
    </source>
</evidence>
<keyword evidence="3" id="KW-1185">Reference proteome</keyword>
<dbReference type="CDD" id="cd08561">
    <property type="entry name" value="GDPD_cytoplasmic_ScUgpQ2_like"/>
    <property type="match status" value="1"/>
</dbReference>
<dbReference type="InterPro" id="IPR030395">
    <property type="entry name" value="GP_PDE_dom"/>
</dbReference>
<name>A0ABW4Q5R8_9MICC</name>
<dbReference type="PANTHER" id="PTHR43805:SF1">
    <property type="entry name" value="GP-PDE DOMAIN-CONTAINING PROTEIN"/>
    <property type="match status" value="1"/>
</dbReference>
<sequence length="262" mass="29231">MLPYLRNVGRNGEQRPVALSHRGFSLDGLENSMVAFEAAVELGFGYLEIDIRTTRDGVVMVFHDALLDRVCSASGPVAERSFDELRTVHIQGAEPIPTLEEVLTRWPAMKLNIDIKDDASVEPFVEIVERLGAHDRVLVASFSDRRRLRVLRLLSRPVASSAGQACSALLWLLSPLGQTRRLARMVRVDCLQVPVRHAGVTVVTERFVRRCRRAGLPLHVWTVNDPEAMERLLTLGGGVDGLVSDRADLLAEVMHRRGCWPQ</sequence>
<gene>
    <name evidence="2" type="ORF">ACFSFX_02455</name>
</gene>
<feature type="domain" description="GP-PDE" evidence="1">
    <location>
        <begin position="16"/>
        <end position="254"/>
    </location>
</feature>
<protein>
    <submittedName>
        <fullName evidence="2">Glycerophosphodiester phosphodiesterase</fullName>
    </submittedName>
</protein>